<feature type="region of interest" description="Disordered" evidence="1">
    <location>
        <begin position="1"/>
        <end position="39"/>
    </location>
</feature>
<dbReference type="InterPro" id="IPR025591">
    <property type="entry name" value="RloB"/>
</dbReference>
<evidence type="ECO:0000313" key="3">
    <source>
        <dbReference type="Proteomes" id="UP001196980"/>
    </source>
</evidence>
<accession>A0ABS6RW01</accession>
<evidence type="ECO:0000256" key="1">
    <source>
        <dbReference type="SAM" id="MobiDB-lite"/>
    </source>
</evidence>
<feature type="compositionally biased region" description="Basic and acidic residues" evidence="1">
    <location>
        <begin position="1"/>
        <end position="17"/>
    </location>
</feature>
<dbReference type="EMBL" id="JABXWD010000048">
    <property type="protein sequence ID" value="MBV6340806.1"/>
    <property type="molecule type" value="Genomic_DNA"/>
</dbReference>
<sequence length="140" mass="16238">MPELPPRIRLEKREEKNGGLCPPSDPPTRGHGPLDPVKGGEQVGAQFELWYLLHFHYYDTAIDIDSYKKMLSGLLDRKYQKNSRDMYATLKDKQDAAIRNARKLLERYNPHVPEKDNPSTTVHLLVEELNVYRSDKWGYG</sequence>
<keyword evidence="3" id="KW-1185">Reference proteome</keyword>
<organism evidence="2 3">
    <name type="scientific">Candidatus Magnetobacterium casense</name>
    <dbReference type="NCBI Taxonomy" id="1455061"/>
    <lineage>
        <taxon>Bacteria</taxon>
        <taxon>Pseudomonadati</taxon>
        <taxon>Nitrospirota</taxon>
        <taxon>Thermodesulfovibrionia</taxon>
        <taxon>Thermodesulfovibrionales</taxon>
        <taxon>Candidatus Magnetobacteriaceae</taxon>
        <taxon>Candidatus Magnetobacterium</taxon>
    </lineage>
</organism>
<reference evidence="2 3" key="1">
    <citation type="journal article" date="2020" name="J Geophys Res Biogeosci">
        <title>Magnetotaxis as an Adaptation to Enable Bacterial Shuttling of Microbial Sulfur and Sulfur Cycling Across Aquatic Oxic#Anoxic Interfaces.</title>
        <authorList>
            <person name="Li J."/>
            <person name="Liu P."/>
            <person name="Wang J."/>
            <person name="Roberts A.P."/>
            <person name="Pan Y."/>
        </authorList>
    </citation>
    <scope>NUCLEOTIDE SEQUENCE [LARGE SCALE GENOMIC DNA]</scope>
    <source>
        <strain evidence="2 3">MYR-1_YQ</strain>
    </source>
</reference>
<evidence type="ECO:0000313" key="2">
    <source>
        <dbReference type="EMBL" id="MBV6340806.1"/>
    </source>
</evidence>
<protein>
    <submittedName>
        <fullName evidence="2">RloB domain-containing protein</fullName>
    </submittedName>
</protein>
<name>A0ABS6RW01_9BACT</name>
<gene>
    <name evidence="2" type="ORF">HWQ67_04340</name>
</gene>
<dbReference type="RefSeq" id="WP_218251423.1">
    <property type="nucleotide sequence ID" value="NZ_JABXWD010000048.1"/>
</dbReference>
<proteinExistence type="predicted"/>
<comment type="caution">
    <text evidence="2">The sequence shown here is derived from an EMBL/GenBank/DDBJ whole genome shotgun (WGS) entry which is preliminary data.</text>
</comment>
<dbReference type="Pfam" id="PF13707">
    <property type="entry name" value="RloB"/>
    <property type="match status" value="1"/>
</dbReference>
<dbReference type="Proteomes" id="UP001196980">
    <property type="component" value="Unassembled WGS sequence"/>
</dbReference>